<feature type="transmembrane region" description="Helical" evidence="7">
    <location>
        <begin position="274"/>
        <end position="294"/>
    </location>
</feature>
<evidence type="ECO:0000256" key="7">
    <source>
        <dbReference type="SAM" id="Phobius"/>
    </source>
</evidence>
<evidence type="ECO:0000256" key="4">
    <source>
        <dbReference type="ARBA" id="ARBA00022692"/>
    </source>
</evidence>
<keyword evidence="10" id="KW-1185">Reference proteome</keyword>
<dbReference type="InterPro" id="IPR036259">
    <property type="entry name" value="MFS_trans_sf"/>
</dbReference>
<dbReference type="Pfam" id="PF07690">
    <property type="entry name" value="MFS_1"/>
    <property type="match status" value="1"/>
</dbReference>
<name>A0ABN5H1G2_9FIRM</name>
<gene>
    <name evidence="9" type="ORF">BXT84_11335</name>
</gene>
<evidence type="ECO:0000256" key="2">
    <source>
        <dbReference type="ARBA" id="ARBA00022448"/>
    </source>
</evidence>
<feature type="transmembrane region" description="Helical" evidence="7">
    <location>
        <begin position="242"/>
        <end position="262"/>
    </location>
</feature>
<feature type="transmembrane region" description="Helical" evidence="7">
    <location>
        <begin position="169"/>
        <end position="189"/>
    </location>
</feature>
<sequence>MKGSVVRLVAVCYFVGLAGTMTEFSVAPVTPVFQRHLHISSGSAGLLMSLFALATVIAALPAGRFTHRFGAKATQLLGLALSAIGAVVLMTAYHQGNFLAVLAARFFSGLGFGLISVGAPAAISQQVPDRYHAAAMGVWATWVPVGSVVMFVVAPLLGHLASVAPLEDVLVACDIVAALALAAVPMRRITWDGTDSGAPTMSPAIRNPMLWVALAFTCFTFDFFAFNTWVTTFYTQRFHLTLVHAGLIAAVVSLVNAGFNVISGMALAHPTTRWYLVFVVPAWILAGLWVIFAYGSWPVVLTASLLTGALGGVIPTLIFAAPGRLAQSPHDVPGAMALVIIGENVGIVMGPPIFGAVIEPLHFASGFWVLGAVSVLMAWALSHAVRRLKPNTSAVR</sequence>
<dbReference type="InterPro" id="IPR020846">
    <property type="entry name" value="MFS_dom"/>
</dbReference>
<feature type="transmembrane region" description="Helical" evidence="7">
    <location>
        <begin position="210"/>
        <end position="230"/>
    </location>
</feature>
<feature type="domain" description="Major facilitator superfamily (MFS) profile" evidence="8">
    <location>
        <begin position="8"/>
        <end position="389"/>
    </location>
</feature>
<evidence type="ECO:0000313" key="9">
    <source>
        <dbReference type="EMBL" id="AUW94460.1"/>
    </source>
</evidence>
<feature type="transmembrane region" description="Helical" evidence="7">
    <location>
        <begin position="135"/>
        <end position="157"/>
    </location>
</feature>
<protein>
    <recommendedName>
        <fullName evidence="8">Major facilitator superfamily (MFS) profile domain-containing protein</fullName>
    </recommendedName>
</protein>
<evidence type="ECO:0000259" key="8">
    <source>
        <dbReference type="PROSITE" id="PS50850"/>
    </source>
</evidence>
<feature type="transmembrane region" description="Helical" evidence="7">
    <location>
        <begin position="99"/>
        <end position="123"/>
    </location>
</feature>
<accession>A0ABN5H1G2</accession>
<proteinExistence type="predicted"/>
<dbReference type="InterPro" id="IPR011701">
    <property type="entry name" value="MFS"/>
</dbReference>
<feature type="transmembrane region" description="Helical" evidence="7">
    <location>
        <begin position="74"/>
        <end position="93"/>
    </location>
</feature>
<dbReference type="EMBL" id="CP019454">
    <property type="protein sequence ID" value="AUW94460.1"/>
    <property type="molecule type" value="Genomic_DNA"/>
</dbReference>
<keyword evidence="5 7" id="KW-1133">Transmembrane helix</keyword>
<dbReference type="PROSITE" id="PS50850">
    <property type="entry name" value="MFS"/>
    <property type="match status" value="1"/>
</dbReference>
<keyword evidence="2" id="KW-0813">Transport</keyword>
<organism evidence="9 10">
    <name type="scientific">Sulfobacillus thermotolerans</name>
    <dbReference type="NCBI Taxonomy" id="338644"/>
    <lineage>
        <taxon>Bacteria</taxon>
        <taxon>Bacillati</taxon>
        <taxon>Bacillota</taxon>
        <taxon>Clostridia</taxon>
        <taxon>Eubacteriales</taxon>
        <taxon>Clostridiales Family XVII. Incertae Sedis</taxon>
        <taxon>Sulfobacillus</taxon>
    </lineage>
</organism>
<dbReference type="InterPro" id="IPR050171">
    <property type="entry name" value="MFS_Transporters"/>
</dbReference>
<dbReference type="Proteomes" id="UP000325292">
    <property type="component" value="Chromosome"/>
</dbReference>
<dbReference type="SUPFAM" id="SSF103473">
    <property type="entry name" value="MFS general substrate transporter"/>
    <property type="match status" value="1"/>
</dbReference>
<reference evidence="9 10" key="1">
    <citation type="journal article" date="2019" name="Sci. Rep.">
        <title>Sulfobacillus thermotolerans: new insights into resistance and metabolic capacities of acidophilic chemolithotrophs.</title>
        <authorList>
            <person name="Panyushkina A.E."/>
            <person name="Babenko V.V."/>
            <person name="Nikitina A.S."/>
            <person name="Selezneva O.V."/>
            <person name="Tsaplina I.A."/>
            <person name="Letarova M.A."/>
            <person name="Kostryukova E.S."/>
            <person name="Letarov A.V."/>
        </authorList>
    </citation>
    <scope>NUCLEOTIDE SEQUENCE [LARGE SCALE GENOMIC DNA]</scope>
    <source>
        <strain evidence="9 10">Kr1</strain>
    </source>
</reference>
<feature type="transmembrane region" description="Helical" evidence="7">
    <location>
        <begin position="360"/>
        <end position="381"/>
    </location>
</feature>
<comment type="subcellular location">
    <subcellularLocation>
        <location evidence="1">Cell membrane</location>
        <topology evidence="1">Multi-pass membrane protein</topology>
    </subcellularLocation>
</comment>
<feature type="transmembrane region" description="Helical" evidence="7">
    <location>
        <begin position="332"/>
        <end position="354"/>
    </location>
</feature>
<evidence type="ECO:0000256" key="5">
    <source>
        <dbReference type="ARBA" id="ARBA00022989"/>
    </source>
</evidence>
<feature type="transmembrane region" description="Helical" evidence="7">
    <location>
        <begin position="300"/>
        <end position="320"/>
    </location>
</feature>
<evidence type="ECO:0000256" key="3">
    <source>
        <dbReference type="ARBA" id="ARBA00022475"/>
    </source>
</evidence>
<dbReference type="Gene3D" id="1.20.1250.20">
    <property type="entry name" value="MFS general substrate transporter like domains"/>
    <property type="match status" value="2"/>
</dbReference>
<keyword evidence="3" id="KW-1003">Cell membrane</keyword>
<evidence type="ECO:0000256" key="6">
    <source>
        <dbReference type="ARBA" id="ARBA00023136"/>
    </source>
</evidence>
<evidence type="ECO:0000256" key="1">
    <source>
        <dbReference type="ARBA" id="ARBA00004651"/>
    </source>
</evidence>
<evidence type="ECO:0000313" key="10">
    <source>
        <dbReference type="Proteomes" id="UP000325292"/>
    </source>
</evidence>
<keyword evidence="4 7" id="KW-0812">Transmembrane</keyword>
<keyword evidence="6 7" id="KW-0472">Membrane</keyword>
<feature type="transmembrane region" description="Helical" evidence="7">
    <location>
        <begin position="42"/>
        <end position="62"/>
    </location>
</feature>
<dbReference type="PANTHER" id="PTHR23517">
    <property type="entry name" value="RESISTANCE PROTEIN MDTM, PUTATIVE-RELATED-RELATED"/>
    <property type="match status" value="1"/>
</dbReference>